<comment type="cofactor">
    <cofactor evidence="1">
        <name>Mg(2+)</name>
        <dbReference type="ChEBI" id="CHEBI:18420"/>
    </cofactor>
</comment>
<reference evidence="11 12" key="1">
    <citation type="submission" date="2019-02" db="EMBL/GenBank/DDBJ databases">
        <title>WGS of Pseudoxanthomonas species novum from clinical isolates.</title>
        <authorList>
            <person name="Bernier A.-M."/>
            <person name="Bernard K."/>
            <person name="Vachon A."/>
        </authorList>
    </citation>
    <scope>NUCLEOTIDE SEQUENCE [LARGE SCALE GENOMIC DNA]</scope>
    <source>
        <strain evidence="11 12">NML171202</strain>
    </source>
</reference>
<dbReference type="EC" id="2.7.7.65" evidence="3"/>
<evidence type="ECO:0000256" key="9">
    <source>
        <dbReference type="SAM" id="MobiDB-lite"/>
    </source>
</evidence>
<dbReference type="AlphaFoldDB" id="A0A4Q8LMU0"/>
<evidence type="ECO:0000259" key="10">
    <source>
        <dbReference type="PROSITE" id="PS50887"/>
    </source>
</evidence>
<keyword evidence="5" id="KW-0812">Transmembrane</keyword>
<dbReference type="InterPro" id="IPR033479">
    <property type="entry name" value="dCache_1"/>
</dbReference>
<dbReference type="PROSITE" id="PS50887">
    <property type="entry name" value="GGDEF"/>
    <property type="match status" value="1"/>
</dbReference>
<dbReference type="CDD" id="cd12914">
    <property type="entry name" value="PDC1_DGC_like"/>
    <property type="match status" value="1"/>
</dbReference>
<dbReference type="InterPro" id="IPR050469">
    <property type="entry name" value="Diguanylate_Cyclase"/>
</dbReference>
<feature type="domain" description="GGDEF" evidence="10">
    <location>
        <begin position="380"/>
        <end position="519"/>
    </location>
</feature>
<dbReference type="Pfam" id="PF02743">
    <property type="entry name" value="dCache_1"/>
    <property type="match status" value="1"/>
</dbReference>
<keyword evidence="7" id="KW-0472">Membrane</keyword>
<sequence length="519" mass="56903">MLAPGRRESQSHHRARPGGRPPGMSMSDPPRQRWLPELLRGFVLAVCLLFAGAEYWHGLETRREATEQIYSDAGNLARSVSQHAGDSMLVADGVLSGIVENLRIEGATPRDLARLDDYLRDEARRSGRIHGLFVYDAQGRWIASSLDHLPPNMNNSDRAYFKHHQAVDDTLPWVGPPVRSRSDNQWILTVSRRYNDARGQFAGVVLASIRSAYFAEHYRGFDVGRHGAITLLDDAGLVCARSPELNAVGQDFSHSDLFARLRGAPAGSLAYVSPLDHTRRISGFQHVEGFPLIAVAALSEDEALAAWRGSVRTHALLTLFTVVLLAGLGEWLRRQLLARQAAQDQLETLVRTDALTGLANRRALDETLADAWARARREGTPLGLLLADLDHFKNFNDTYGHQAGDVCLTRVAQVLKQSARRQGDLAARYGGEELALVLPGCDADALRAMGEAVCRNVRALKIPHAESYSASVVTISVGAVALWPSRMGEDEGPATLIHLADLALYDAKAGGRNRMVMRS</sequence>
<keyword evidence="4" id="KW-1003">Cell membrane</keyword>
<evidence type="ECO:0000256" key="8">
    <source>
        <dbReference type="ARBA" id="ARBA00034247"/>
    </source>
</evidence>
<comment type="subcellular location">
    <subcellularLocation>
        <location evidence="2">Cell membrane</location>
        <topology evidence="2">Multi-pass membrane protein</topology>
    </subcellularLocation>
</comment>
<dbReference type="InterPro" id="IPR029787">
    <property type="entry name" value="Nucleotide_cyclase"/>
</dbReference>
<keyword evidence="6" id="KW-1133">Transmembrane helix</keyword>
<dbReference type="InterPro" id="IPR043128">
    <property type="entry name" value="Rev_trsase/Diguanyl_cyclase"/>
</dbReference>
<dbReference type="SMART" id="SM00267">
    <property type="entry name" value="GGDEF"/>
    <property type="match status" value="1"/>
</dbReference>
<dbReference type="Pfam" id="PF00990">
    <property type="entry name" value="GGDEF"/>
    <property type="match status" value="1"/>
</dbReference>
<gene>
    <name evidence="11" type="ORF">EA661_06655</name>
</gene>
<dbReference type="Gene3D" id="3.30.70.270">
    <property type="match status" value="1"/>
</dbReference>
<protein>
    <recommendedName>
        <fullName evidence="3">diguanylate cyclase</fullName>
        <ecNumber evidence="3">2.7.7.65</ecNumber>
    </recommendedName>
</protein>
<proteinExistence type="predicted"/>
<comment type="caution">
    <text evidence="11">The sequence shown here is derived from an EMBL/GenBank/DDBJ whole genome shotgun (WGS) entry which is preliminary data.</text>
</comment>
<dbReference type="GO" id="GO:0005886">
    <property type="term" value="C:plasma membrane"/>
    <property type="evidence" value="ECO:0007669"/>
    <property type="project" value="UniProtKB-SubCell"/>
</dbReference>
<dbReference type="PANTHER" id="PTHR45138:SF9">
    <property type="entry name" value="DIGUANYLATE CYCLASE DGCM-RELATED"/>
    <property type="match status" value="1"/>
</dbReference>
<dbReference type="GO" id="GO:0052621">
    <property type="term" value="F:diguanylate cyclase activity"/>
    <property type="evidence" value="ECO:0007669"/>
    <property type="project" value="UniProtKB-EC"/>
</dbReference>
<accession>A0A4Q8LMU0</accession>
<dbReference type="FunFam" id="3.30.70.270:FF:000001">
    <property type="entry name" value="Diguanylate cyclase domain protein"/>
    <property type="match status" value="1"/>
</dbReference>
<evidence type="ECO:0000256" key="5">
    <source>
        <dbReference type="ARBA" id="ARBA00022692"/>
    </source>
</evidence>
<evidence type="ECO:0000256" key="1">
    <source>
        <dbReference type="ARBA" id="ARBA00001946"/>
    </source>
</evidence>
<evidence type="ECO:0000313" key="11">
    <source>
        <dbReference type="EMBL" id="TAA31251.1"/>
    </source>
</evidence>
<dbReference type="EMBL" id="SHMB01000002">
    <property type="protein sequence ID" value="TAA31251.1"/>
    <property type="molecule type" value="Genomic_DNA"/>
</dbReference>
<evidence type="ECO:0000256" key="2">
    <source>
        <dbReference type="ARBA" id="ARBA00004651"/>
    </source>
</evidence>
<evidence type="ECO:0000256" key="6">
    <source>
        <dbReference type="ARBA" id="ARBA00022989"/>
    </source>
</evidence>
<dbReference type="InterPro" id="IPR000160">
    <property type="entry name" value="GGDEF_dom"/>
</dbReference>
<dbReference type="NCBIfam" id="TIGR00254">
    <property type="entry name" value="GGDEF"/>
    <property type="match status" value="1"/>
</dbReference>
<comment type="catalytic activity">
    <reaction evidence="8">
        <text>2 GTP = 3',3'-c-di-GMP + 2 diphosphate</text>
        <dbReference type="Rhea" id="RHEA:24898"/>
        <dbReference type="ChEBI" id="CHEBI:33019"/>
        <dbReference type="ChEBI" id="CHEBI:37565"/>
        <dbReference type="ChEBI" id="CHEBI:58805"/>
        <dbReference type="EC" id="2.7.7.65"/>
    </reaction>
</comment>
<dbReference type="CDD" id="cd12915">
    <property type="entry name" value="PDC2_DGC_like"/>
    <property type="match status" value="1"/>
</dbReference>
<evidence type="ECO:0000256" key="7">
    <source>
        <dbReference type="ARBA" id="ARBA00023136"/>
    </source>
</evidence>
<dbReference type="Gene3D" id="3.30.450.20">
    <property type="entry name" value="PAS domain"/>
    <property type="match status" value="2"/>
</dbReference>
<name>A0A4Q8LMU0_9GAMM</name>
<dbReference type="GO" id="GO:1902201">
    <property type="term" value="P:negative regulation of bacterial-type flagellum-dependent cell motility"/>
    <property type="evidence" value="ECO:0007669"/>
    <property type="project" value="TreeGrafter"/>
</dbReference>
<dbReference type="CDD" id="cd01949">
    <property type="entry name" value="GGDEF"/>
    <property type="match status" value="1"/>
</dbReference>
<dbReference type="Proteomes" id="UP000291286">
    <property type="component" value="Unassembled WGS sequence"/>
</dbReference>
<evidence type="ECO:0000256" key="4">
    <source>
        <dbReference type="ARBA" id="ARBA00022475"/>
    </source>
</evidence>
<dbReference type="SUPFAM" id="SSF55073">
    <property type="entry name" value="Nucleotide cyclase"/>
    <property type="match status" value="1"/>
</dbReference>
<evidence type="ECO:0000313" key="12">
    <source>
        <dbReference type="Proteomes" id="UP000291286"/>
    </source>
</evidence>
<feature type="region of interest" description="Disordered" evidence="9">
    <location>
        <begin position="1"/>
        <end position="30"/>
    </location>
</feature>
<organism evidence="11 12">
    <name type="scientific">Pseudoxanthomonas winnipegensis</name>
    <dbReference type="NCBI Taxonomy" id="2480810"/>
    <lineage>
        <taxon>Bacteria</taxon>
        <taxon>Pseudomonadati</taxon>
        <taxon>Pseudomonadota</taxon>
        <taxon>Gammaproteobacteria</taxon>
        <taxon>Lysobacterales</taxon>
        <taxon>Lysobacteraceae</taxon>
        <taxon>Pseudoxanthomonas</taxon>
    </lineage>
</organism>
<feature type="compositionally biased region" description="Basic and acidic residues" evidence="9">
    <location>
        <begin position="1"/>
        <end position="11"/>
    </location>
</feature>
<evidence type="ECO:0000256" key="3">
    <source>
        <dbReference type="ARBA" id="ARBA00012528"/>
    </source>
</evidence>
<dbReference type="PANTHER" id="PTHR45138">
    <property type="entry name" value="REGULATORY COMPONENTS OF SENSORY TRANSDUCTION SYSTEM"/>
    <property type="match status" value="1"/>
</dbReference>
<dbReference type="GO" id="GO:0043709">
    <property type="term" value="P:cell adhesion involved in single-species biofilm formation"/>
    <property type="evidence" value="ECO:0007669"/>
    <property type="project" value="TreeGrafter"/>
</dbReference>